<protein>
    <recommendedName>
        <fullName evidence="3">F-box domain-containing protein</fullName>
    </recommendedName>
</protein>
<organism evidence="1 2">
    <name type="scientific">Roridomyces roridus</name>
    <dbReference type="NCBI Taxonomy" id="1738132"/>
    <lineage>
        <taxon>Eukaryota</taxon>
        <taxon>Fungi</taxon>
        <taxon>Dikarya</taxon>
        <taxon>Basidiomycota</taxon>
        <taxon>Agaricomycotina</taxon>
        <taxon>Agaricomycetes</taxon>
        <taxon>Agaricomycetidae</taxon>
        <taxon>Agaricales</taxon>
        <taxon>Marasmiineae</taxon>
        <taxon>Mycenaceae</taxon>
        <taxon>Roridomyces</taxon>
    </lineage>
</organism>
<reference evidence="1" key="1">
    <citation type="submission" date="2023-03" db="EMBL/GenBank/DDBJ databases">
        <title>Massive genome expansion in bonnet fungi (Mycena s.s.) driven by repeated elements and novel gene families across ecological guilds.</title>
        <authorList>
            <consortium name="Lawrence Berkeley National Laboratory"/>
            <person name="Harder C.B."/>
            <person name="Miyauchi S."/>
            <person name="Viragh M."/>
            <person name="Kuo A."/>
            <person name="Thoen E."/>
            <person name="Andreopoulos B."/>
            <person name="Lu D."/>
            <person name="Skrede I."/>
            <person name="Drula E."/>
            <person name="Henrissat B."/>
            <person name="Morin E."/>
            <person name="Kohler A."/>
            <person name="Barry K."/>
            <person name="LaButti K."/>
            <person name="Morin E."/>
            <person name="Salamov A."/>
            <person name="Lipzen A."/>
            <person name="Mereny Z."/>
            <person name="Hegedus B."/>
            <person name="Baldrian P."/>
            <person name="Stursova M."/>
            <person name="Weitz H."/>
            <person name="Taylor A."/>
            <person name="Grigoriev I.V."/>
            <person name="Nagy L.G."/>
            <person name="Martin F."/>
            <person name="Kauserud H."/>
        </authorList>
    </citation>
    <scope>NUCLEOTIDE SEQUENCE</scope>
    <source>
        <strain evidence="1">9284</strain>
    </source>
</reference>
<dbReference type="EMBL" id="JARKIF010000005">
    <property type="protein sequence ID" value="KAJ7639219.1"/>
    <property type="molecule type" value="Genomic_DNA"/>
</dbReference>
<gene>
    <name evidence="1" type="ORF">FB45DRAFT_1055377</name>
</gene>
<dbReference type="Gene3D" id="1.20.1280.50">
    <property type="match status" value="1"/>
</dbReference>
<dbReference type="AlphaFoldDB" id="A0AAD7C5B3"/>
<comment type="caution">
    <text evidence="1">The sequence shown here is derived from an EMBL/GenBank/DDBJ whole genome shotgun (WGS) entry which is preliminary data.</text>
</comment>
<proteinExistence type="predicted"/>
<dbReference type="Proteomes" id="UP001221142">
    <property type="component" value="Unassembled WGS sequence"/>
</dbReference>
<evidence type="ECO:0008006" key="3">
    <source>
        <dbReference type="Google" id="ProtNLM"/>
    </source>
</evidence>
<accession>A0AAD7C5B3</accession>
<keyword evidence="2" id="KW-1185">Reference proteome</keyword>
<evidence type="ECO:0000313" key="1">
    <source>
        <dbReference type="EMBL" id="KAJ7639219.1"/>
    </source>
</evidence>
<name>A0AAD7C5B3_9AGAR</name>
<sequence>MSSPTHCGAHCCGSRLSPFPELLASNDMPTDSQAADISSAIERARTDLISFQRSIEAFIQSHAAILAPIRRVPNEILAELFAHCVDVTKPLDPLAGDAWVISRVCRRWRAVALACPELWSHFAVSEKPMKHLQDFICIQLERVPHPAPLYIRFRDPYTPLADIMDLFLAVHDRWQDVAFFSHHNFTQFVEHACRIPFPRLRKLQLYSSVLKSLQKDETTFDIVDSFPALVEVLLELRYRHFPSQLHLPWSQLRRCTLWEARTSDVLRILALLPTSSSASVLGAEHDRFAAAPPSPTESQINSLELDYCHPLFNTNLFGVLRAPALKKLALNHGYQPACRPSKVLSFLGRSGCALEHLRVQGGVNSRASVLGFLAGVNELERLDVDGITDLPEVLEALGSGTGEVSLMVPNLKTLAVRATSALEGLDVLRLLESRNPTVRKVSFDRWKWEFPDSPEIGERLDVVILV</sequence>
<evidence type="ECO:0000313" key="2">
    <source>
        <dbReference type="Proteomes" id="UP001221142"/>
    </source>
</evidence>